<evidence type="ECO:0000256" key="1">
    <source>
        <dbReference type="ARBA" id="ARBA00006641"/>
    </source>
</evidence>
<keyword evidence="3" id="KW-0963">Cytoplasm</keyword>
<dbReference type="PANTHER" id="PTHR23402:SF1">
    <property type="entry name" value="PYROGLUTAMYL-PEPTIDASE I"/>
    <property type="match status" value="1"/>
</dbReference>
<dbReference type="NCBIfam" id="TIGR00504">
    <property type="entry name" value="pyro_pdase"/>
    <property type="match status" value="1"/>
</dbReference>
<keyword evidence="10" id="KW-1185">Reference proteome</keyword>
<dbReference type="CDD" id="cd00501">
    <property type="entry name" value="Peptidase_C15"/>
    <property type="match status" value="1"/>
</dbReference>
<reference evidence="9" key="1">
    <citation type="submission" date="2020-12" db="EMBL/GenBank/DDBJ databases">
        <title>The genome sequence of Inhella sp. 1Y17.</title>
        <authorList>
            <person name="Liu Y."/>
        </authorList>
    </citation>
    <scope>NUCLEOTIDE SEQUENCE</scope>
    <source>
        <strain evidence="9">1Y17</strain>
    </source>
</reference>
<dbReference type="InterPro" id="IPR000816">
    <property type="entry name" value="Peptidase_C15"/>
</dbReference>
<dbReference type="RefSeq" id="WP_198110315.1">
    <property type="nucleotide sequence ID" value="NZ_JAEDAK010000004.1"/>
</dbReference>
<dbReference type="GO" id="GO:0006508">
    <property type="term" value="P:proteolysis"/>
    <property type="evidence" value="ECO:0007669"/>
    <property type="project" value="UniProtKB-KW"/>
</dbReference>
<keyword evidence="6" id="KW-0788">Thiol protease</keyword>
<dbReference type="NCBIfam" id="NF009676">
    <property type="entry name" value="PRK13197.1"/>
    <property type="match status" value="1"/>
</dbReference>
<dbReference type="Proteomes" id="UP000613266">
    <property type="component" value="Unassembled WGS sequence"/>
</dbReference>
<dbReference type="GO" id="GO:0005829">
    <property type="term" value="C:cytosol"/>
    <property type="evidence" value="ECO:0007669"/>
    <property type="project" value="InterPro"/>
</dbReference>
<dbReference type="Pfam" id="PF01470">
    <property type="entry name" value="Peptidase_C15"/>
    <property type="match status" value="1"/>
</dbReference>
<name>A0A931NHN3_9BURK</name>
<evidence type="ECO:0000256" key="6">
    <source>
        <dbReference type="ARBA" id="ARBA00022807"/>
    </source>
</evidence>
<evidence type="ECO:0000256" key="3">
    <source>
        <dbReference type="ARBA" id="ARBA00022490"/>
    </source>
</evidence>
<keyword evidence="4" id="KW-0645">Protease</keyword>
<dbReference type="InterPro" id="IPR016125">
    <property type="entry name" value="Peptidase_C15-like"/>
</dbReference>
<protein>
    <recommendedName>
        <fullName evidence="2">Pyrrolidone-carboxylate peptidase</fullName>
    </recommendedName>
    <alternativeName>
        <fullName evidence="7">5-oxoprolyl-peptidase</fullName>
    </alternativeName>
    <alternativeName>
        <fullName evidence="8">Pyroglutamyl-peptidase I</fullName>
    </alternativeName>
</protein>
<dbReference type="PANTHER" id="PTHR23402">
    <property type="entry name" value="PROTEASE FAMILY C15 PYROGLUTAMYL-PEPTIDASE I-RELATED"/>
    <property type="match status" value="1"/>
</dbReference>
<dbReference type="GO" id="GO:0016920">
    <property type="term" value="F:pyroglutamyl-peptidase activity"/>
    <property type="evidence" value="ECO:0007669"/>
    <property type="project" value="InterPro"/>
</dbReference>
<dbReference type="EMBL" id="JAEDAK010000004">
    <property type="protein sequence ID" value="MBH9576695.1"/>
    <property type="molecule type" value="Genomic_DNA"/>
</dbReference>
<evidence type="ECO:0000313" key="10">
    <source>
        <dbReference type="Proteomes" id="UP000613266"/>
    </source>
</evidence>
<dbReference type="AlphaFoldDB" id="A0A931NHN3"/>
<accession>A0A931NHN3</accession>
<dbReference type="PRINTS" id="PR00706">
    <property type="entry name" value="PYROGLUPTASE"/>
</dbReference>
<dbReference type="InterPro" id="IPR029762">
    <property type="entry name" value="PGP-I_bact-type"/>
</dbReference>
<evidence type="ECO:0000313" key="9">
    <source>
        <dbReference type="EMBL" id="MBH9576695.1"/>
    </source>
</evidence>
<organism evidence="9 10">
    <name type="scientific">Inhella proteolytica</name>
    <dbReference type="NCBI Taxonomy" id="2795029"/>
    <lineage>
        <taxon>Bacteria</taxon>
        <taxon>Pseudomonadati</taxon>
        <taxon>Pseudomonadota</taxon>
        <taxon>Betaproteobacteria</taxon>
        <taxon>Burkholderiales</taxon>
        <taxon>Sphaerotilaceae</taxon>
        <taxon>Inhella</taxon>
    </lineage>
</organism>
<dbReference type="Gene3D" id="3.40.630.20">
    <property type="entry name" value="Peptidase C15, pyroglutamyl peptidase I-like"/>
    <property type="match status" value="1"/>
</dbReference>
<sequence length="213" mass="22319">MATRNTVLLTGFEPFGGDPVNSSWETARALDGAELPGGVKVRALQLPCRFGSALGALHDAIQSQQPRLVLALGQASNRRALSLERVAINLIDARIPDNDAVQPIDVPVVPGGPAAYFATLPLKPMLQALLAAGYPAELSCTAGSYVCNQVFYGLQHRLRRTVVPSGFLHLPSLSGPEPALPLERLVSGTRLALEVALQPPAALAAGFSAGQIS</sequence>
<proteinExistence type="inferred from homology"/>
<evidence type="ECO:0000256" key="4">
    <source>
        <dbReference type="ARBA" id="ARBA00022670"/>
    </source>
</evidence>
<evidence type="ECO:0000256" key="8">
    <source>
        <dbReference type="ARBA" id="ARBA00031559"/>
    </source>
</evidence>
<comment type="caution">
    <text evidence="9">The sequence shown here is derived from an EMBL/GenBank/DDBJ whole genome shotgun (WGS) entry which is preliminary data.</text>
</comment>
<dbReference type="SUPFAM" id="SSF53182">
    <property type="entry name" value="Pyrrolidone carboxyl peptidase (pyroglutamate aminopeptidase)"/>
    <property type="match status" value="1"/>
</dbReference>
<dbReference type="PIRSF" id="PIRSF015592">
    <property type="entry name" value="Prld-crbxl_pptds"/>
    <property type="match status" value="1"/>
</dbReference>
<evidence type="ECO:0000256" key="7">
    <source>
        <dbReference type="ARBA" id="ARBA00030836"/>
    </source>
</evidence>
<gene>
    <name evidence="9" type="primary">pcp</name>
    <name evidence="9" type="ORF">I7X39_07245</name>
</gene>
<evidence type="ECO:0000256" key="5">
    <source>
        <dbReference type="ARBA" id="ARBA00022801"/>
    </source>
</evidence>
<keyword evidence="5 9" id="KW-0378">Hydrolase</keyword>
<dbReference type="InterPro" id="IPR036440">
    <property type="entry name" value="Peptidase_C15-like_sf"/>
</dbReference>
<comment type="similarity">
    <text evidence="1">Belongs to the peptidase C15 family.</text>
</comment>
<evidence type="ECO:0000256" key="2">
    <source>
        <dbReference type="ARBA" id="ARBA00019191"/>
    </source>
</evidence>